<evidence type="ECO:0000313" key="5">
    <source>
        <dbReference type="Proteomes" id="UP000242770"/>
    </source>
</evidence>
<feature type="region of interest" description="Disordered" evidence="1">
    <location>
        <begin position="428"/>
        <end position="448"/>
    </location>
</feature>
<dbReference type="EMBL" id="CCFA01003202">
    <property type="protein sequence ID" value="CDW98394.1"/>
    <property type="molecule type" value="Genomic_DNA"/>
</dbReference>
<reference evidence="5" key="1">
    <citation type="submission" date="2014-06" db="EMBL/GenBank/DDBJ databases">
        <authorList>
            <person name="Berkman P.J."/>
        </authorList>
    </citation>
    <scope>NUCLEOTIDE SEQUENCE [LARGE SCALE GENOMIC DNA]</scope>
</reference>
<dbReference type="Proteomes" id="UP000242770">
    <property type="component" value="Unassembled WGS sequence"/>
</dbReference>
<evidence type="ECO:0000313" key="4">
    <source>
        <dbReference type="EMBL" id="CDW98394.1"/>
    </source>
</evidence>
<dbReference type="PANTHER" id="PTHR22775:SF3">
    <property type="entry name" value="SORTING NEXIN-13"/>
    <property type="match status" value="1"/>
</dbReference>
<feature type="region of interest" description="Disordered" evidence="1">
    <location>
        <begin position="500"/>
        <end position="530"/>
    </location>
</feature>
<reference evidence="3" key="3">
    <citation type="submission" date="2014-06" db="EMBL/GenBank/DDBJ databases">
        <authorList>
            <person name="Ju J."/>
            <person name="Zhang J."/>
        </authorList>
    </citation>
    <scope>NUCLEOTIDE SEQUENCE</scope>
    <source>
        <strain evidence="3">SscI8</strain>
    </source>
</reference>
<keyword evidence="5" id="KW-1185">Reference proteome</keyword>
<name>A0A0F7SAB2_9BASI</name>
<dbReference type="OrthoDB" id="5582218at2759"/>
<evidence type="ECO:0000313" key="3">
    <source>
        <dbReference type="EMBL" id="CDS82398.1"/>
    </source>
</evidence>
<gene>
    <name evidence="4" type="primary">SSCI53670.1</name>
    <name evidence="3" type="ORF">SPSC_03217</name>
</gene>
<evidence type="ECO:0000259" key="2">
    <source>
        <dbReference type="Pfam" id="PF02194"/>
    </source>
</evidence>
<dbReference type="PANTHER" id="PTHR22775">
    <property type="entry name" value="SORTING NEXIN"/>
    <property type="match status" value="1"/>
</dbReference>
<dbReference type="Pfam" id="PF02194">
    <property type="entry name" value="PXA"/>
    <property type="match status" value="1"/>
</dbReference>
<feature type="compositionally biased region" description="Low complexity" evidence="1">
    <location>
        <begin position="10"/>
        <end position="22"/>
    </location>
</feature>
<sequence>MAREPLRRGATSPSPLSSPTPSAVAAFAVRKETLSPLLPSAPFRDVASPLSASHASLSTNPVLATLSPRSMSPTAYRIDSAAPHSRLNMASASHLQGKGAARQLANVAPAAAKASTSLSSNTRSAAVSSTTSTSMDKAAERAFYRRILFQDLSPSTQAPSITHDADLDHEIYLLLAYLLRETVLPWYSKLTPDREFLTQITSIITSIIHTVVERQTTSDAADSVSATALEGDIHASRSASDANLSRIQHLLSRDIPLILQQHCSDFRQARSKAEGVWAPLGPQLSLSTAPTIVSQCEQVEQRRQQVYEKLPPHYQEVLDGRTDASPPVSPLQLAQQFYAASPHPGLDATTGSLDGKIDLAYLRIVVLNLLSSLLPADEYAPDTQKFIVRDVLVTVLRGALARSFRPWFFVQSIHKVLDAAGWASEPILPPAHSHGDTSDQPVATTGHSPSADAALSSIVSVLARLPAILLQAWSFIVLTALPFLVRAYFDLFNVNRARKRRLEPPQKPQFKQDGAASHKRSSSLKSALPSSLSTGSLFERKMHGRYPSRKFQFSTNGTITGQGRSSAIETNLAQIQHVDLAQGMHDEGEREFKAVGLEPDGEADLPPDYVGNWLDAAEEMLQTRSHAVLHALFGLARTTLITTGLAESVNRMTMRRVNTELRDTQKLTRAVRELRRILLPDGHLPPSVPDPDVETQEAEWIRLRLRLVCATRRSTGTAEEAFLPWAFKKMLLGSPHGGLRRDDAAARNQDTQVQVQRLTTWLEPFCSAQAAGPNTLLAILLLERVIVALCPDLTLA</sequence>
<feature type="domain" description="PXA" evidence="2">
    <location>
        <begin position="166"/>
        <end position="415"/>
    </location>
</feature>
<accession>A0A0F7SAB2</accession>
<dbReference type="STRING" id="49012.A0A0F7SAB2"/>
<dbReference type="AlphaFoldDB" id="A0A0F7SAB2"/>
<evidence type="ECO:0000256" key="1">
    <source>
        <dbReference type="SAM" id="MobiDB-lite"/>
    </source>
</evidence>
<feature type="region of interest" description="Disordered" evidence="1">
    <location>
        <begin position="1"/>
        <end position="22"/>
    </location>
</feature>
<protein>
    <recommendedName>
        <fullName evidence="2">PXA domain-containing protein</fullName>
    </recommendedName>
</protein>
<dbReference type="GO" id="GO:0035091">
    <property type="term" value="F:phosphatidylinositol binding"/>
    <property type="evidence" value="ECO:0007669"/>
    <property type="project" value="TreeGrafter"/>
</dbReference>
<organism evidence="4 5">
    <name type="scientific">Sporisorium scitamineum</name>
    <dbReference type="NCBI Taxonomy" id="49012"/>
    <lineage>
        <taxon>Eukaryota</taxon>
        <taxon>Fungi</taxon>
        <taxon>Dikarya</taxon>
        <taxon>Basidiomycota</taxon>
        <taxon>Ustilaginomycotina</taxon>
        <taxon>Ustilaginomycetes</taxon>
        <taxon>Ustilaginales</taxon>
        <taxon>Ustilaginaceae</taxon>
        <taxon>Sporisorium</taxon>
    </lineage>
</organism>
<reference evidence="4" key="2">
    <citation type="submission" date="2014-06" db="EMBL/GenBank/DDBJ databases">
        <authorList>
            <person name="Berkman J.Paul."/>
        </authorList>
    </citation>
    <scope>NUCLEOTIDE SEQUENCE [LARGE SCALE GENOMIC DNA]</scope>
</reference>
<dbReference type="InterPro" id="IPR003114">
    <property type="entry name" value="Phox_assoc"/>
</dbReference>
<feature type="compositionally biased region" description="Polar residues" evidence="1">
    <location>
        <begin position="438"/>
        <end position="448"/>
    </location>
</feature>
<proteinExistence type="predicted"/>
<dbReference type="EMBL" id="LK056665">
    <property type="protein sequence ID" value="CDS82398.1"/>
    <property type="molecule type" value="Genomic_DNA"/>
</dbReference>